<dbReference type="EMBL" id="CP018800">
    <property type="protein sequence ID" value="ATX81890.1"/>
    <property type="molecule type" value="Genomic_DNA"/>
</dbReference>
<sequence length="273" mass="29510">MAVLLLCAATLGACTKEKPGITWEQEKESVISSVEANRTAQQRADVAIEANSARLDELDAIKVSKRLKDLEKVNRAQQAQIDALTARIAKIGRVRGVAVTSAADNNIAPTHRTTPVKAPVAPPAASATESVVDRGAQAEAEKNAYTAAYLALKSGRFEEASRGFNEQLDAFPDGEYADQAWYWLGEARLAQRADDNALHAFKYVVDHYQESVKHAAALLKLGQLAESAGQKITATGYYSRLLKEHPENALAEQAQAALNDLQRDQGDAVGKEQ</sequence>
<protein>
    <submittedName>
        <fullName evidence="1">Tol-pal system protein YbgF</fullName>
    </submittedName>
</protein>
<reference evidence="1 2" key="1">
    <citation type="submission" date="2016-12" db="EMBL/GenBank/DDBJ databases">
        <title>Isolation and genomic insights into novel planktonic Zetaproteobacteria from stratified waters of the Chesapeake Bay.</title>
        <authorList>
            <person name="McAllister S.M."/>
            <person name="Kato S."/>
            <person name="Chan C.S."/>
            <person name="Chiu B.K."/>
            <person name="Field E.K."/>
        </authorList>
    </citation>
    <scope>NUCLEOTIDE SEQUENCE [LARGE SCALE GENOMIC DNA]</scope>
    <source>
        <strain evidence="1 2">CP-8</strain>
    </source>
</reference>
<dbReference type="Proteomes" id="UP000231637">
    <property type="component" value="Chromosome"/>
</dbReference>
<evidence type="ECO:0000313" key="2">
    <source>
        <dbReference type="Proteomes" id="UP000231637"/>
    </source>
</evidence>
<proteinExistence type="predicted"/>
<dbReference type="SUPFAM" id="SSF48452">
    <property type="entry name" value="TPR-like"/>
    <property type="match status" value="1"/>
</dbReference>
<accession>A0A2K8L3I0</accession>
<keyword evidence="2" id="KW-1185">Reference proteome</keyword>
<dbReference type="InterPro" id="IPR019734">
    <property type="entry name" value="TPR_rpt"/>
</dbReference>
<organism evidence="1 2">
    <name type="scientific">Mariprofundus ferrinatatus</name>
    <dbReference type="NCBI Taxonomy" id="1921087"/>
    <lineage>
        <taxon>Bacteria</taxon>
        <taxon>Pseudomonadati</taxon>
        <taxon>Pseudomonadota</taxon>
        <taxon>Candidatius Mariprofundia</taxon>
        <taxon>Mariprofundales</taxon>
        <taxon>Mariprofundaceae</taxon>
        <taxon>Mariprofundus</taxon>
    </lineage>
</organism>
<name>A0A2K8L3I0_9PROT</name>
<dbReference type="Pfam" id="PF13174">
    <property type="entry name" value="TPR_6"/>
    <property type="match status" value="2"/>
</dbReference>
<dbReference type="KEGG" id="mfn:Ga0123462_1021"/>
<gene>
    <name evidence="1" type="ORF">Ga0123462_1021</name>
</gene>
<dbReference type="InterPro" id="IPR011990">
    <property type="entry name" value="TPR-like_helical_dom_sf"/>
</dbReference>
<evidence type="ECO:0000313" key="1">
    <source>
        <dbReference type="EMBL" id="ATX81890.1"/>
    </source>
</evidence>
<dbReference type="Gene3D" id="1.25.40.10">
    <property type="entry name" value="Tetratricopeptide repeat domain"/>
    <property type="match status" value="1"/>
</dbReference>
<dbReference type="AlphaFoldDB" id="A0A2K8L3I0"/>